<dbReference type="AlphaFoldDB" id="A0A3D8P8T5"/>
<feature type="region of interest" description="Disordered" evidence="1">
    <location>
        <begin position="1"/>
        <end position="31"/>
    </location>
</feature>
<evidence type="ECO:0000313" key="3">
    <source>
        <dbReference type="Proteomes" id="UP000256679"/>
    </source>
</evidence>
<sequence length="61" mass="6758">MAQQPDIDSKAEAEFGKPELTLATSRDGPDPRLLALVRVLARRAARGLYEQQQKDHPASRS</sequence>
<dbReference type="EMBL" id="QFCQ01000170">
    <property type="protein sequence ID" value="RDW11857.1"/>
    <property type="molecule type" value="Genomic_DNA"/>
</dbReference>
<accession>A0A3D8P8T5</accession>
<comment type="caution">
    <text evidence="2">The sequence shown here is derived from an EMBL/GenBank/DDBJ whole genome shotgun (WGS) entry which is preliminary data.</text>
</comment>
<protein>
    <submittedName>
        <fullName evidence="2">Uncharacterized protein</fullName>
    </submittedName>
</protein>
<gene>
    <name evidence="2" type="ORF">DIE28_17005</name>
</gene>
<proteinExistence type="predicted"/>
<organism evidence="2 3">
    <name type="scientific">Paracoccus thiocyanatus</name>
    <dbReference type="NCBI Taxonomy" id="34006"/>
    <lineage>
        <taxon>Bacteria</taxon>
        <taxon>Pseudomonadati</taxon>
        <taxon>Pseudomonadota</taxon>
        <taxon>Alphaproteobacteria</taxon>
        <taxon>Rhodobacterales</taxon>
        <taxon>Paracoccaceae</taxon>
        <taxon>Paracoccus</taxon>
    </lineage>
</organism>
<keyword evidence="3" id="KW-1185">Reference proteome</keyword>
<evidence type="ECO:0000256" key="1">
    <source>
        <dbReference type="SAM" id="MobiDB-lite"/>
    </source>
</evidence>
<feature type="compositionally biased region" description="Basic and acidic residues" evidence="1">
    <location>
        <begin position="7"/>
        <end position="17"/>
    </location>
</feature>
<dbReference type="Proteomes" id="UP000256679">
    <property type="component" value="Unassembled WGS sequence"/>
</dbReference>
<reference evidence="2 3" key="1">
    <citation type="submission" date="2018-05" db="EMBL/GenBank/DDBJ databases">
        <title>Whole genome sequencing of Paracoccus thiocyanatus SST.</title>
        <authorList>
            <person name="Ghosh W."/>
            <person name="Rameez M.J."/>
            <person name="Roy C."/>
        </authorList>
    </citation>
    <scope>NUCLEOTIDE SEQUENCE [LARGE SCALE GENOMIC DNA]</scope>
    <source>
        <strain evidence="2 3">SST</strain>
    </source>
</reference>
<evidence type="ECO:0000313" key="2">
    <source>
        <dbReference type="EMBL" id="RDW11857.1"/>
    </source>
</evidence>
<dbReference type="RefSeq" id="WP_115757316.1">
    <property type="nucleotide sequence ID" value="NZ_QFCQ01000170.1"/>
</dbReference>
<name>A0A3D8P8T5_9RHOB</name>